<dbReference type="NCBIfam" id="NF003969">
    <property type="entry name" value="PRK05463.1"/>
    <property type="match status" value="1"/>
</dbReference>
<comment type="similarity">
    <text evidence="1">Belongs to the D-glutamate cyclase family.</text>
</comment>
<dbReference type="InterPro" id="IPR038021">
    <property type="entry name" value="Putative_hydro-lyase"/>
</dbReference>
<dbReference type="GO" id="GO:0016829">
    <property type="term" value="F:lyase activity"/>
    <property type="evidence" value="ECO:0007669"/>
    <property type="project" value="UniProtKB-KW"/>
</dbReference>
<dbReference type="SUPFAM" id="SSF160920">
    <property type="entry name" value="PSTPO5379-like"/>
    <property type="match status" value="1"/>
</dbReference>
<comment type="caution">
    <text evidence="3">The sequence shown here is derived from an EMBL/GenBank/DDBJ whole genome shotgun (WGS) entry which is preliminary data.</text>
</comment>
<sequence length="268" mass="30013">MVVLEKARCNMKESEKIRRKIRDGEFVGQTSGVAPGYAQANLVVLPKKYAFDFLLFIQRNPKPCPLLEVTDVGSPYTKQVADNADLRTDIPKYRVYEKGKLVDEPIDITSYWNDDLVAFLLGCSFSFEWALLEAGIPVRHIEANRNVPMYITNIQTNPAGVFHGPLVVSMRSIPYDLVVKATNITARFPSVHGAPVHIGYPELIGIYNLNKPDYGDPPIIKENDIPVFWACGVTPQAVAVNSKIDFMITHSPGHMFVTDLKNQDFALF</sequence>
<dbReference type="OrthoDB" id="149585at2"/>
<dbReference type="PANTHER" id="PTHR32022:SF10">
    <property type="entry name" value="D-GLUTAMATE CYCLASE, MITOCHONDRIAL"/>
    <property type="match status" value="1"/>
</dbReference>
<keyword evidence="2 3" id="KW-0456">Lyase</keyword>
<evidence type="ECO:0000256" key="2">
    <source>
        <dbReference type="ARBA" id="ARBA00023239"/>
    </source>
</evidence>
<dbReference type="HAMAP" id="MF_01830">
    <property type="entry name" value="Hydro_lyase"/>
    <property type="match status" value="1"/>
</dbReference>
<dbReference type="Proteomes" id="UP000322876">
    <property type="component" value="Unassembled WGS sequence"/>
</dbReference>
<accession>A0A5A8EZX8</accession>
<dbReference type="InterPro" id="IPR009906">
    <property type="entry name" value="D-Glu_cyclase"/>
</dbReference>
<dbReference type="PANTHER" id="PTHR32022">
    <property type="entry name" value="D-GLUTAMATE CYCLASE, MITOCHONDRIAL"/>
    <property type="match status" value="1"/>
</dbReference>
<proteinExistence type="inferred from homology"/>
<evidence type="ECO:0000256" key="1">
    <source>
        <dbReference type="ARBA" id="ARBA00007896"/>
    </source>
</evidence>
<dbReference type="InterPro" id="IPR016938">
    <property type="entry name" value="UPF0317"/>
</dbReference>
<name>A0A5A8EZX8_9BACT</name>
<protein>
    <submittedName>
        <fullName evidence="3">Putative hydro-lyase</fullName>
    </submittedName>
</protein>
<dbReference type="EMBL" id="VFJB01000009">
    <property type="protein sequence ID" value="KAA0257240.1"/>
    <property type="molecule type" value="Genomic_DNA"/>
</dbReference>
<dbReference type="FunFam" id="3.30.2040.10:FF:000001">
    <property type="entry name" value="D-glutamate cyclase, mitochondrial"/>
    <property type="match status" value="1"/>
</dbReference>
<organism evidence="3 4">
    <name type="scientific">Deferribacter autotrophicus</name>
    <dbReference type="NCBI Taxonomy" id="500465"/>
    <lineage>
        <taxon>Bacteria</taxon>
        <taxon>Pseudomonadati</taxon>
        <taxon>Deferribacterota</taxon>
        <taxon>Deferribacteres</taxon>
        <taxon>Deferribacterales</taxon>
        <taxon>Deferribacteraceae</taxon>
        <taxon>Deferribacter</taxon>
    </lineage>
</organism>
<dbReference type="AlphaFoldDB" id="A0A5A8EZX8"/>
<keyword evidence="4" id="KW-1185">Reference proteome</keyword>
<gene>
    <name evidence="3" type="ORF">FHQ18_10485</name>
</gene>
<dbReference type="PIRSF" id="PIRSF029755">
    <property type="entry name" value="UCP029755"/>
    <property type="match status" value="1"/>
</dbReference>
<reference evidence="3 4" key="1">
    <citation type="submission" date="2019-06" db="EMBL/GenBank/DDBJ databases">
        <title>Genomic insights into carbon and energy metabolism of Deferribacter autotrophicus revealed new metabolic traits in the phylum Deferribacteres.</title>
        <authorList>
            <person name="Slobodkin A.I."/>
            <person name="Slobodkina G.B."/>
            <person name="Allioux M."/>
            <person name="Alain K."/>
            <person name="Jebbar M."/>
            <person name="Shadrin V."/>
            <person name="Kublanov I.V."/>
            <person name="Toshchakov S.V."/>
            <person name="Bonch-Osmolovskaya E.A."/>
        </authorList>
    </citation>
    <scope>NUCLEOTIDE SEQUENCE [LARGE SCALE GENOMIC DNA]</scope>
    <source>
        <strain evidence="3 4">SL50</strain>
    </source>
</reference>
<dbReference type="Pfam" id="PF07286">
    <property type="entry name" value="D-Glu_cyclase"/>
    <property type="match status" value="1"/>
</dbReference>
<evidence type="ECO:0000313" key="3">
    <source>
        <dbReference type="EMBL" id="KAA0257240.1"/>
    </source>
</evidence>
<evidence type="ECO:0000313" key="4">
    <source>
        <dbReference type="Proteomes" id="UP000322876"/>
    </source>
</evidence>
<dbReference type="Gene3D" id="3.40.1640.10">
    <property type="entry name" value="PSTPO5379-like"/>
    <property type="match status" value="1"/>
</dbReference>
<dbReference type="Gene3D" id="3.30.2040.10">
    <property type="entry name" value="PSTPO5379-like domain"/>
    <property type="match status" value="1"/>
</dbReference>